<organism evidence="6 7">
    <name type="scientific">Candidatus Fischerbacteria bacterium RBG_13_37_8</name>
    <dbReference type="NCBI Taxonomy" id="1817863"/>
    <lineage>
        <taxon>Bacteria</taxon>
        <taxon>Candidatus Fischeribacteriota</taxon>
    </lineage>
</organism>
<dbReference type="Proteomes" id="UP000178943">
    <property type="component" value="Unassembled WGS sequence"/>
</dbReference>
<accession>A0A1F5VUE9</accession>
<dbReference type="InterPro" id="IPR003959">
    <property type="entry name" value="ATPase_AAA_core"/>
</dbReference>
<protein>
    <recommendedName>
        <fullName evidence="4">Uncharacterized AAA domain-containing protein ycf46</fullName>
    </recommendedName>
</protein>
<comment type="similarity">
    <text evidence="3">Belongs to the AAA ATPase family. Highly divergent.</text>
</comment>
<evidence type="ECO:0000256" key="1">
    <source>
        <dbReference type="ARBA" id="ARBA00022741"/>
    </source>
</evidence>
<dbReference type="InterPro" id="IPR003593">
    <property type="entry name" value="AAA+_ATPase"/>
</dbReference>
<dbReference type="InterPro" id="IPR052381">
    <property type="entry name" value="AAA_domain_protein"/>
</dbReference>
<dbReference type="EMBL" id="MFGW01000074">
    <property type="protein sequence ID" value="OGF67029.1"/>
    <property type="molecule type" value="Genomic_DNA"/>
</dbReference>
<evidence type="ECO:0000259" key="5">
    <source>
        <dbReference type="SMART" id="SM00382"/>
    </source>
</evidence>
<dbReference type="PANTHER" id="PTHR42960:SF1">
    <property type="entry name" value="YCF46 PROTEIN"/>
    <property type="match status" value="1"/>
</dbReference>
<dbReference type="Pfam" id="PF00004">
    <property type="entry name" value="AAA"/>
    <property type="match status" value="1"/>
</dbReference>
<sequence length="495" mass="56889">MGLKKSLEKLTEAFHGGYPILYLLSWEEDRVEKALKAFSGKLFENGTFEVWTSASGFQGNTFESIAIRDPMEALDEVMRSDKKGIYLFKDLTDYLVNDPVLVRKLRDTYYALKNKKKFIIVLTPKYYLPDQLKKEVYLIEFDLPDENEIYDYMKPVMKMILPDEHFTDDYLKELSMAMKGLTMNEVGHTINKIFSRQVTLQEGMQSIFQEKEQIVRKEGILEYIPPRFTLEEIGGLDNLKEWLIKRANLFTRQALEENMPVPRGILLMGVSGCGKSLGVKVISSLWKVPLFRLDMNLVFSGVYGSPESIFHSALKQLEAMSPAVLWIDEIEMGVAGYREGESVTSAHIFAHFLTWMQEKDKMVFVGATANRIQLLPAEIIRKGRFDQIFFIDLPNDEERKQIFSIHIKKNGVDPNNFDLVFLSAATKGWNGSEIEQAVIAARIDAYYEHRQFVFDDVIRNTAKLVPLSQTMETQIKQIKSWAFNRAMPASGKSIK</sequence>
<dbReference type="PANTHER" id="PTHR42960">
    <property type="entry name" value="YCF46 PROTEIN"/>
    <property type="match status" value="1"/>
</dbReference>
<name>A0A1F5VUE9_9BACT</name>
<comment type="caution">
    <text evidence="6">The sequence shown here is derived from an EMBL/GenBank/DDBJ whole genome shotgun (WGS) entry which is preliminary data.</text>
</comment>
<proteinExistence type="inferred from homology"/>
<keyword evidence="2" id="KW-0067">ATP-binding</keyword>
<dbReference type="InterPro" id="IPR027417">
    <property type="entry name" value="P-loop_NTPase"/>
</dbReference>
<evidence type="ECO:0000256" key="4">
    <source>
        <dbReference type="ARBA" id="ARBA00040480"/>
    </source>
</evidence>
<dbReference type="SMART" id="SM00382">
    <property type="entry name" value="AAA"/>
    <property type="match status" value="1"/>
</dbReference>
<reference evidence="6 7" key="1">
    <citation type="journal article" date="2016" name="Nat. Commun.">
        <title>Thousands of microbial genomes shed light on interconnected biogeochemical processes in an aquifer system.</title>
        <authorList>
            <person name="Anantharaman K."/>
            <person name="Brown C.T."/>
            <person name="Hug L.A."/>
            <person name="Sharon I."/>
            <person name="Castelle C.J."/>
            <person name="Probst A.J."/>
            <person name="Thomas B.C."/>
            <person name="Singh A."/>
            <person name="Wilkins M.J."/>
            <person name="Karaoz U."/>
            <person name="Brodie E.L."/>
            <person name="Williams K.H."/>
            <person name="Hubbard S.S."/>
            <person name="Banfield J.F."/>
        </authorList>
    </citation>
    <scope>NUCLEOTIDE SEQUENCE [LARGE SCALE GENOMIC DNA]</scope>
</reference>
<dbReference type="STRING" id="1817863.A2Y62_10755"/>
<keyword evidence="1" id="KW-0547">Nucleotide-binding</keyword>
<dbReference type="SUPFAM" id="SSF52540">
    <property type="entry name" value="P-loop containing nucleoside triphosphate hydrolases"/>
    <property type="match status" value="2"/>
</dbReference>
<dbReference type="Gene3D" id="1.10.8.60">
    <property type="match status" value="1"/>
</dbReference>
<evidence type="ECO:0000256" key="3">
    <source>
        <dbReference type="ARBA" id="ARBA00038088"/>
    </source>
</evidence>
<feature type="domain" description="AAA+ ATPase" evidence="5">
    <location>
        <begin position="261"/>
        <end position="395"/>
    </location>
</feature>
<dbReference type="GO" id="GO:0005524">
    <property type="term" value="F:ATP binding"/>
    <property type="evidence" value="ECO:0007669"/>
    <property type="project" value="UniProtKB-KW"/>
</dbReference>
<evidence type="ECO:0000313" key="7">
    <source>
        <dbReference type="Proteomes" id="UP000178943"/>
    </source>
</evidence>
<dbReference type="AlphaFoldDB" id="A0A1F5VUE9"/>
<dbReference type="GO" id="GO:0016887">
    <property type="term" value="F:ATP hydrolysis activity"/>
    <property type="evidence" value="ECO:0007669"/>
    <property type="project" value="InterPro"/>
</dbReference>
<evidence type="ECO:0000313" key="6">
    <source>
        <dbReference type="EMBL" id="OGF67029.1"/>
    </source>
</evidence>
<gene>
    <name evidence="6" type="ORF">A2Y62_10755</name>
</gene>
<dbReference type="Gene3D" id="3.40.50.300">
    <property type="entry name" value="P-loop containing nucleotide triphosphate hydrolases"/>
    <property type="match status" value="1"/>
</dbReference>
<evidence type="ECO:0000256" key="2">
    <source>
        <dbReference type="ARBA" id="ARBA00022840"/>
    </source>
</evidence>